<gene>
    <name evidence="2" type="ORF">G8D99_13790</name>
</gene>
<dbReference type="EMBL" id="CP049916">
    <property type="protein sequence ID" value="QIO10456.1"/>
    <property type="molecule type" value="Genomic_DNA"/>
</dbReference>
<name>A0A6G8S884_9GAMM</name>
<reference evidence="2 3" key="1">
    <citation type="submission" date="2020-03" db="EMBL/GenBank/DDBJ databases">
        <authorList>
            <person name="Zhu W."/>
        </authorList>
    </citation>
    <scope>NUCLEOTIDE SEQUENCE [LARGE SCALE GENOMIC DNA]</scope>
    <source>
        <strain evidence="2 3">185</strain>
    </source>
</reference>
<protein>
    <submittedName>
        <fullName evidence="2">Pilus assembly protein PilX</fullName>
    </submittedName>
</protein>
<feature type="region of interest" description="Disordered" evidence="1">
    <location>
        <begin position="153"/>
        <end position="173"/>
    </location>
</feature>
<dbReference type="AlphaFoldDB" id="A0A6G8S884"/>
<evidence type="ECO:0000256" key="1">
    <source>
        <dbReference type="SAM" id="MobiDB-lite"/>
    </source>
</evidence>
<dbReference type="KEGG" id="alj:G8D99_13790"/>
<keyword evidence="3" id="KW-1185">Reference proteome</keyword>
<evidence type="ECO:0000313" key="3">
    <source>
        <dbReference type="Proteomes" id="UP000501939"/>
    </source>
</evidence>
<dbReference type="Proteomes" id="UP000501939">
    <property type="component" value="Chromosome"/>
</dbReference>
<evidence type="ECO:0000313" key="2">
    <source>
        <dbReference type="EMBL" id="QIO10456.1"/>
    </source>
</evidence>
<accession>A0A6G8S884</accession>
<sequence>MFKQKGATLIVVLFVLLILTVIGTLAMRQSSMVLNIATSSQAQQLLNQSSDATFFNVENTENFVQSLSTSGMFGYINNDHDIDKELVFCFRGDQKEFFKLGKASLIEWEPGKQAPTNASIGKDGYCDANNTGSNFFTSMRKVVMTQVSVKFSTSGRNEPFSDRQRGSDPKQSKVEEAKRVKIFAVSLIPSLYSGDRTKLNTCLQERMSEVSIPQGTTVSASSVTRKNVNQCLTELNVPFTTHVTEYTITQEFS</sequence>
<organism evidence="2 3">
    <name type="scientific">Acinetobacter lanii</name>
    <dbReference type="NCBI Taxonomy" id="2715163"/>
    <lineage>
        <taxon>Bacteria</taxon>
        <taxon>Pseudomonadati</taxon>
        <taxon>Pseudomonadota</taxon>
        <taxon>Gammaproteobacteria</taxon>
        <taxon>Moraxellales</taxon>
        <taxon>Moraxellaceae</taxon>
        <taxon>Acinetobacter</taxon>
    </lineage>
</organism>
<proteinExistence type="predicted"/>
<feature type="compositionally biased region" description="Basic and acidic residues" evidence="1">
    <location>
        <begin position="159"/>
        <end position="173"/>
    </location>
</feature>